<evidence type="ECO:0000256" key="1">
    <source>
        <dbReference type="SAM" id="Phobius"/>
    </source>
</evidence>
<evidence type="ECO:0000313" key="2">
    <source>
        <dbReference type="EMBL" id="VTZ59776.1"/>
    </source>
</evidence>
<keyword evidence="1" id="KW-1133">Transmembrane helix</keyword>
<proteinExistence type="predicted"/>
<evidence type="ECO:0008006" key="3">
    <source>
        <dbReference type="Google" id="ProtNLM"/>
    </source>
</evidence>
<dbReference type="AlphaFoldDB" id="A0A508WUR4"/>
<accession>A0A508WUR4</accession>
<reference evidence="2" key="1">
    <citation type="submission" date="2019-06" db="EMBL/GenBank/DDBJ databases">
        <authorList>
            <person name="Le Quere A."/>
            <person name="Colella S."/>
        </authorList>
    </citation>
    <scope>NUCLEOTIDE SEQUENCE</scope>
    <source>
        <strain evidence="2">EmedicaeMD41</strain>
    </source>
</reference>
<protein>
    <recommendedName>
        <fullName evidence="3">Transmembrane protein</fullName>
    </recommendedName>
</protein>
<sequence length="65" mass="7455">MVEVQRGHHSVCRRRRALSLLYEIGGIPRQNLLLILVAFSGMAGFLYWRKNADRKAVAKQVETMV</sequence>
<dbReference type="EMBL" id="CABFNB010000029">
    <property type="protein sequence ID" value="VTZ59776.1"/>
    <property type="molecule type" value="Genomic_DNA"/>
</dbReference>
<dbReference type="Proteomes" id="UP000507954">
    <property type="component" value="Unassembled WGS sequence"/>
</dbReference>
<organism evidence="2">
    <name type="scientific">Sinorhizobium medicae</name>
    <dbReference type="NCBI Taxonomy" id="110321"/>
    <lineage>
        <taxon>Bacteria</taxon>
        <taxon>Pseudomonadati</taxon>
        <taxon>Pseudomonadota</taxon>
        <taxon>Alphaproteobacteria</taxon>
        <taxon>Hyphomicrobiales</taxon>
        <taxon>Rhizobiaceae</taxon>
        <taxon>Sinorhizobium/Ensifer group</taxon>
        <taxon>Sinorhizobium</taxon>
    </lineage>
</organism>
<feature type="transmembrane region" description="Helical" evidence="1">
    <location>
        <begin position="31"/>
        <end position="48"/>
    </location>
</feature>
<keyword evidence="1" id="KW-0472">Membrane</keyword>
<gene>
    <name evidence="2" type="ORF">EMEDMD4_1240004</name>
</gene>
<keyword evidence="1" id="KW-0812">Transmembrane</keyword>
<name>A0A508WUR4_9HYPH</name>